<evidence type="ECO:0000313" key="1">
    <source>
        <dbReference type="EMBL" id="QIP37867.1"/>
    </source>
</evidence>
<accession>A0A6G9CLI0</accession>
<organism evidence="1 2">
    <name type="scientific">Rhodococcus erythropolis</name>
    <name type="common">Arthrobacter picolinophilus</name>
    <dbReference type="NCBI Taxonomy" id="1833"/>
    <lineage>
        <taxon>Bacteria</taxon>
        <taxon>Bacillati</taxon>
        <taxon>Actinomycetota</taxon>
        <taxon>Actinomycetes</taxon>
        <taxon>Mycobacteriales</taxon>
        <taxon>Nocardiaceae</taxon>
        <taxon>Rhodococcus</taxon>
        <taxon>Rhodococcus erythropolis group</taxon>
    </lineage>
</organism>
<evidence type="ECO:0000313" key="2">
    <source>
        <dbReference type="Proteomes" id="UP000502345"/>
    </source>
</evidence>
<dbReference type="AlphaFoldDB" id="A0A6G9CLI0"/>
<dbReference type="EMBL" id="CP050124">
    <property type="protein sequence ID" value="QIP37867.1"/>
    <property type="molecule type" value="Genomic_DNA"/>
</dbReference>
<sequence length="54" mass="6096">MKYQTDEQLSLRLVPPKLMRVVGIEASRLLGWIIGQAADRPVRICINTFSPDAQ</sequence>
<gene>
    <name evidence="1" type="ORF">G9444_0623</name>
</gene>
<proteinExistence type="predicted"/>
<dbReference type="Proteomes" id="UP000502345">
    <property type="component" value="Chromosome"/>
</dbReference>
<reference evidence="1 2" key="1">
    <citation type="submission" date="2020-03" db="EMBL/GenBank/DDBJ databases">
        <title>Screen low temperature-resistant strains for efficient degradation of petroleum hydrocarbons under the low temperature.</title>
        <authorList>
            <person name="Wang Y."/>
            <person name="Chen J."/>
        </authorList>
    </citation>
    <scope>NUCLEOTIDE SEQUENCE [LARGE SCALE GENOMIC DNA]</scope>
    <source>
        <strain evidence="1 2">KB1</strain>
    </source>
</reference>
<protein>
    <submittedName>
        <fullName evidence="1">Uncharacterized protein</fullName>
    </submittedName>
</protein>
<name>A0A6G9CLI0_RHOER</name>